<gene>
    <name evidence="3" type="ORF">EOE66_10290</name>
</gene>
<comment type="similarity">
    <text evidence="1">Belongs to the ribosome association toxin RatA family.</text>
</comment>
<dbReference type="PANTHER" id="PTHR12901">
    <property type="entry name" value="SPERM PROTEIN HOMOLOG"/>
    <property type="match status" value="1"/>
</dbReference>
<dbReference type="OrthoDB" id="9804759at2"/>
<sequence>MKHVRKSVLLWYSPREMYDLVTDVQAYPQFLPWCSRAEVVERHDDGVTARLSLAYMGVQHAFTTRNAHRAGESVAVQLVDGPFSRLEGNWIFRTLGRPGSDQAACKIEFDLAYAFSSVALEAVVSPVFDRVANTLVDSFVRRAEAVYGQR</sequence>
<evidence type="ECO:0000259" key="2">
    <source>
        <dbReference type="Pfam" id="PF03364"/>
    </source>
</evidence>
<organism evidence="3 4">
    <name type="scientific">Rubrivivax rivuli</name>
    <dbReference type="NCBI Taxonomy" id="1862385"/>
    <lineage>
        <taxon>Bacteria</taxon>
        <taxon>Pseudomonadati</taxon>
        <taxon>Pseudomonadota</taxon>
        <taxon>Betaproteobacteria</taxon>
        <taxon>Burkholderiales</taxon>
        <taxon>Sphaerotilaceae</taxon>
        <taxon>Rubrivivax</taxon>
    </lineage>
</organism>
<evidence type="ECO:0000313" key="4">
    <source>
        <dbReference type="Proteomes" id="UP000285575"/>
    </source>
</evidence>
<dbReference type="InterPro" id="IPR023393">
    <property type="entry name" value="START-like_dom_sf"/>
</dbReference>
<protein>
    <submittedName>
        <fullName evidence="3">Type II toxin-antitoxin system RatA family toxin</fullName>
    </submittedName>
</protein>
<comment type="caution">
    <text evidence="3">The sequence shown here is derived from an EMBL/GenBank/DDBJ whole genome shotgun (WGS) entry which is preliminary data.</text>
</comment>
<dbReference type="GO" id="GO:0045333">
    <property type="term" value="P:cellular respiration"/>
    <property type="evidence" value="ECO:0007669"/>
    <property type="project" value="InterPro"/>
</dbReference>
<dbReference type="CDD" id="cd07813">
    <property type="entry name" value="COQ10p_like"/>
    <property type="match status" value="1"/>
</dbReference>
<feature type="domain" description="Coenzyme Q-binding protein COQ10 START" evidence="2">
    <location>
        <begin position="12"/>
        <end position="139"/>
    </location>
</feature>
<dbReference type="InterPro" id="IPR005031">
    <property type="entry name" value="COQ10_START"/>
</dbReference>
<evidence type="ECO:0000256" key="1">
    <source>
        <dbReference type="ARBA" id="ARBA00008918"/>
    </source>
</evidence>
<dbReference type="InterPro" id="IPR044996">
    <property type="entry name" value="COQ10-like"/>
</dbReference>
<keyword evidence="4" id="KW-1185">Reference proteome</keyword>
<dbReference type="Pfam" id="PF03364">
    <property type="entry name" value="Polyketide_cyc"/>
    <property type="match status" value="1"/>
</dbReference>
<name>A0A437RHM0_9BURK</name>
<dbReference type="RefSeq" id="WP_128228600.1">
    <property type="nucleotide sequence ID" value="NZ_SACR01000003.1"/>
</dbReference>
<proteinExistence type="inferred from homology"/>
<reference evidence="3 4" key="1">
    <citation type="submission" date="2019-01" db="EMBL/GenBank/DDBJ databases">
        <authorList>
            <person name="Chen W.-M."/>
        </authorList>
    </citation>
    <scope>NUCLEOTIDE SEQUENCE [LARGE SCALE GENOMIC DNA]</scope>
    <source>
        <strain evidence="3 4">KYPY4</strain>
    </source>
</reference>
<dbReference type="EMBL" id="SACR01000003">
    <property type="protein sequence ID" value="RVU46234.1"/>
    <property type="molecule type" value="Genomic_DNA"/>
</dbReference>
<dbReference type="Gene3D" id="3.30.530.20">
    <property type="match status" value="1"/>
</dbReference>
<dbReference type="PANTHER" id="PTHR12901:SF10">
    <property type="entry name" value="COENZYME Q-BINDING PROTEIN COQ10, MITOCHONDRIAL"/>
    <property type="match status" value="1"/>
</dbReference>
<dbReference type="AlphaFoldDB" id="A0A437RHM0"/>
<dbReference type="SUPFAM" id="SSF55961">
    <property type="entry name" value="Bet v1-like"/>
    <property type="match status" value="1"/>
</dbReference>
<evidence type="ECO:0000313" key="3">
    <source>
        <dbReference type="EMBL" id="RVU46234.1"/>
    </source>
</evidence>
<accession>A0A437RHM0</accession>
<dbReference type="GO" id="GO:0048039">
    <property type="term" value="F:ubiquinone binding"/>
    <property type="evidence" value="ECO:0007669"/>
    <property type="project" value="InterPro"/>
</dbReference>
<dbReference type="Proteomes" id="UP000285575">
    <property type="component" value="Unassembled WGS sequence"/>
</dbReference>